<keyword evidence="2" id="KW-1185">Reference proteome</keyword>
<dbReference type="KEGG" id="cgy:CGLY_08850"/>
<dbReference type="PANTHER" id="PTHR34129">
    <property type="entry name" value="BLR1139 PROTEIN"/>
    <property type="match status" value="1"/>
</dbReference>
<dbReference type="InterPro" id="IPR009297">
    <property type="entry name" value="DUF952"/>
</dbReference>
<dbReference type="eggNOG" id="COG3502">
    <property type="taxonomic scope" value="Bacteria"/>
</dbReference>
<name>X5E9Y0_9CORY</name>
<dbReference type="AlphaFoldDB" id="X5E9Y0"/>
<proteinExistence type="predicted"/>
<organism evidence="1 2">
    <name type="scientific">Corynebacterium glyciniphilum AJ 3170</name>
    <dbReference type="NCBI Taxonomy" id="1404245"/>
    <lineage>
        <taxon>Bacteria</taxon>
        <taxon>Bacillati</taxon>
        <taxon>Actinomycetota</taxon>
        <taxon>Actinomycetes</taxon>
        <taxon>Mycobacteriales</taxon>
        <taxon>Corynebacteriaceae</taxon>
        <taxon>Corynebacterium</taxon>
    </lineage>
</organism>
<protein>
    <recommendedName>
        <fullName evidence="3">DUF952 domain-containing protein</fullName>
    </recommendedName>
</protein>
<evidence type="ECO:0000313" key="2">
    <source>
        <dbReference type="Proteomes" id="UP000023703"/>
    </source>
</evidence>
<dbReference type="Pfam" id="PF06108">
    <property type="entry name" value="DUF952"/>
    <property type="match status" value="1"/>
</dbReference>
<dbReference type="Gene3D" id="3.20.170.20">
    <property type="entry name" value="Protein of unknown function DUF952"/>
    <property type="match status" value="1"/>
</dbReference>
<dbReference type="PANTHER" id="PTHR34129:SF1">
    <property type="entry name" value="DUF952 DOMAIN-CONTAINING PROTEIN"/>
    <property type="match status" value="1"/>
</dbReference>
<dbReference type="HOGENOM" id="CLU_129452_1_1_11"/>
<evidence type="ECO:0008006" key="3">
    <source>
        <dbReference type="Google" id="ProtNLM"/>
    </source>
</evidence>
<accession>X5E9Y0</accession>
<dbReference type="EMBL" id="CP006842">
    <property type="protein sequence ID" value="AHW64215.1"/>
    <property type="molecule type" value="Genomic_DNA"/>
</dbReference>
<dbReference type="STRING" id="1404245.CGLY_08850"/>
<dbReference type="SUPFAM" id="SSF56399">
    <property type="entry name" value="ADP-ribosylation"/>
    <property type="match status" value="1"/>
</dbReference>
<gene>
    <name evidence="1" type="ORF">CGLY_08850</name>
</gene>
<sequence>MLGGMTIYHIAHVSDWTDALQKGEYRVSTSGLSLDETGFIHASTKEQVAPTAERFYRDATAPLCVLVIDEEAVRRSGTEVREEQGDDGQWYPHIYGALNPEWIVDLRPAALGEDGRFAW</sequence>
<dbReference type="Proteomes" id="UP000023703">
    <property type="component" value="Chromosome"/>
</dbReference>
<evidence type="ECO:0000313" key="1">
    <source>
        <dbReference type="EMBL" id="AHW64215.1"/>
    </source>
</evidence>
<reference evidence="1 2" key="1">
    <citation type="journal article" date="2015" name="Int. J. Syst. Evol. Microbiol.">
        <title>Revisiting Corynebacterium glyciniphilum (ex Kubota et al., 1972) sp. nov., nom. rev., isolated from putrefied banana.</title>
        <authorList>
            <person name="Al-Dilaimi A."/>
            <person name="Bednarz H."/>
            <person name="Lomker A."/>
            <person name="Niehaus K."/>
            <person name="Kalinowski J."/>
            <person name="Ruckert C."/>
        </authorList>
    </citation>
    <scope>NUCLEOTIDE SEQUENCE [LARGE SCALE GENOMIC DNA]</scope>
    <source>
        <strain evidence="1">AJ 3170</strain>
    </source>
</reference>